<dbReference type="RefSeq" id="WP_189174898.1">
    <property type="nucleotide sequence ID" value="NZ_BMNG01000008.1"/>
</dbReference>
<dbReference type="EMBL" id="BMNG01000008">
    <property type="protein sequence ID" value="GGO46756.1"/>
    <property type="molecule type" value="Genomic_DNA"/>
</dbReference>
<evidence type="ECO:0000313" key="3">
    <source>
        <dbReference type="Proteomes" id="UP000656881"/>
    </source>
</evidence>
<organism evidence="2 3">
    <name type="scientific">Streptomyces lasiicapitis</name>
    <dbReference type="NCBI Taxonomy" id="1923961"/>
    <lineage>
        <taxon>Bacteria</taxon>
        <taxon>Bacillati</taxon>
        <taxon>Actinomycetota</taxon>
        <taxon>Actinomycetes</taxon>
        <taxon>Kitasatosporales</taxon>
        <taxon>Streptomycetaceae</taxon>
        <taxon>Streptomyces</taxon>
    </lineage>
</organism>
<comment type="caution">
    <text evidence="2">The sequence shown here is derived from an EMBL/GenBank/DDBJ whole genome shotgun (WGS) entry which is preliminary data.</text>
</comment>
<dbReference type="Proteomes" id="UP000656881">
    <property type="component" value="Unassembled WGS sequence"/>
</dbReference>
<keyword evidence="3" id="KW-1185">Reference proteome</keyword>
<protein>
    <submittedName>
        <fullName evidence="2">Uncharacterized protein</fullName>
    </submittedName>
</protein>
<sequence length="62" mass="6394">MTVSLSWVLVLGLLAWGAVKVIGARPWIAVLITLLGLWISHTFVAPAAAAVANVGFANASHA</sequence>
<gene>
    <name evidence="2" type="ORF">GCM10012286_38370</name>
</gene>
<keyword evidence="1" id="KW-0472">Membrane</keyword>
<keyword evidence="1" id="KW-0812">Transmembrane</keyword>
<proteinExistence type="predicted"/>
<name>A0ABQ2M4C7_9ACTN</name>
<keyword evidence="1" id="KW-1133">Transmembrane helix</keyword>
<evidence type="ECO:0000256" key="1">
    <source>
        <dbReference type="SAM" id="Phobius"/>
    </source>
</evidence>
<reference evidence="3" key="1">
    <citation type="journal article" date="2019" name="Int. J. Syst. Evol. Microbiol.">
        <title>The Global Catalogue of Microorganisms (GCM) 10K type strain sequencing project: providing services to taxonomists for standard genome sequencing and annotation.</title>
        <authorList>
            <consortium name="The Broad Institute Genomics Platform"/>
            <consortium name="The Broad Institute Genome Sequencing Center for Infectious Disease"/>
            <person name="Wu L."/>
            <person name="Ma J."/>
        </authorList>
    </citation>
    <scope>NUCLEOTIDE SEQUENCE [LARGE SCALE GENOMIC DNA]</scope>
    <source>
        <strain evidence="3">CGMCC 4.7349</strain>
    </source>
</reference>
<accession>A0ABQ2M4C7</accession>
<feature type="transmembrane region" description="Helical" evidence="1">
    <location>
        <begin position="27"/>
        <end position="56"/>
    </location>
</feature>
<evidence type="ECO:0000313" key="2">
    <source>
        <dbReference type="EMBL" id="GGO46756.1"/>
    </source>
</evidence>